<dbReference type="NCBIfam" id="TIGR01635">
    <property type="entry name" value="tail_comp_S"/>
    <property type="match status" value="1"/>
</dbReference>
<dbReference type="InterPro" id="IPR006522">
    <property type="entry name" value="Phage_virion_morphogenesis"/>
</dbReference>
<protein>
    <submittedName>
        <fullName evidence="1">Phage morphogeneis protein</fullName>
    </submittedName>
</protein>
<reference evidence="1 2" key="1">
    <citation type="journal article" date="2017" name="Nat. Microbiol.">
        <title>Natural product diversity associated with the nematode symbionts Photorhabdus and Xenorhabdus.</title>
        <authorList>
            <person name="Tobias N.J."/>
            <person name="Wolff H."/>
            <person name="Djahanschiri B."/>
            <person name="Grundmann F."/>
            <person name="Kronenwerth M."/>
            <person name="Shi Y.M."/>
            <person name="Simonyi S."/>
            <person name="Grun P."/>
            <person name="Shapiro-Ilan D."/>
            <person name="Pidot S.J."/>
            <person name="Stinear T.P."/>
            <person name="Ebersberger I."/>
            <person name="Bode H.B."/>
        </authorList>
    </citation>
    <scope>NUCLEOTIDE SEQUENCE [LARGE SCALE GENOMIC DNA]</scope>
    <source>
        <strain evidence="1 2">DSM 17902</strain>
    </source>
</reference>
<keyword evidence="2" id="KW-1185">Reference proteome</keyword>
<dbReference type="RefSeq" id="WP_099115427.1">
    <property type="nucleotide sequence ID" value="NZ_CAWNQI010000054.1"/>
</dbReference>
<gene>
    <name evidence="1" type="ORF">Xmir_03515</name>
</gene>
<evidence type="ECO:0000313" key="2">
    <source>
        <dbReference type="Proteomes" id="UP000221980"/>
    </source>
</evidence>
<dbReference type="Proteomes" id="UP000221980">
    <property type="component" value="Unassembled WGS sequence"/>
</dbReference>
<comment type="caution">
    <text evidence="1">The sequence shown here is derived from an EMBL/GenBank/DDBJ whole genome shotgun (WGS) entry which is preliminary data.</text>
</comment>
<evidence type="ECO:0000313" key="1">
    <source>
        <dbReference type="EMBL" id="PHM47096.1"/>
    </source>
</evidence>
<accession>A0A2D0JLA6</accession>
<proteinExistence type="predicted"/>
<dbReference type="Pfam" id="PF05069">
    <property type="entry name" value="Phage_tail_S"/>
    <property type="match status" value="1"/>
</dbReference>
<sequence>MFQIEIDLTEFQQALQQLTDGLIDRTPMMRQIAGIMADAVEENFKQQGRPAWLGWSPAYAKKRAGGRILQNTGRLASSIQQFSDNDEALVGTNVKYARIHQAGGTLNIPARSQQAHYRRKNGRSRFSSPARANHSQWNTIPAYKIQMPARPFLTLTDSDTEQIQVILERYLQRLMDTPR</sequence>
<organism evidence="1 2">
    <name type="scientific">Xenorhabdus miraniensis</name>
    <dbReference type="NCBI Taxonomy" id="351674"/>
    <lineage>
        <taxon>Bacteria</taxon>
        <taxon>Pseudomonadati</taxon>
        <taxon>Pseudomonadota</taxon>
        <taxon>Gammaproteobacteria</taxon>
        <taxon>Enterobacterales</taxon>
        <taxon>Morganellaceae</taxon>
        <taxon>Xenorhabdus</taxon>
    </lineage>
</organism>
<dbReference type="OrthoDB" id="2081253at2"/>
<name>A0A2D0JLA6_9GAMM</name>
<dbReference type="EMBL" id="NITZ01000022">
    <property type="protein sequence ID" value="PHM47096.1"/>
    <property type="molecule type" value="Genomic_DNA"/>
</dbReference>
<dbReference type="AlphaFoldDB" id="A0A2D0JLA6"/>